<proteinExistence type="predicted"/>
<feature type="non-terminal residue" evidence="1">
    <location>
        <position position="1"/>
    </location>
</feature>
<reference evidence="1" key="1">
    <citation type="journal article" date="2015" name="Nature">
        <title>Complex archaea that bridge the gap between prokaryotes and eukaryotes.</title>
        <authorList>
            <person name="Spang A."/>
            <person name="Saw J.H."/>
            <person name="Jorgensen S.L."/>
            <person name="Zaremba-Niedzwiedzka K."/>
            <person name="Martijn J."/>
            <person name="Lind A.E."/>
            <person name="van Eijk R."/>
            <person name="Schleper C."/>
            <person name="Guy L."/>
            <person name="Ettema T.J."/>
        </authorList>
    </citation>
    <scope>NUCLEOTIDE SEQUENCE</scope>
</reference>
<evidence type="ECO:0000313" key="1">
    <source>
        <dbReference type="EMBL" id="KKK83408.1"/>
    </source>
</evidence>
<gene>
    <name evidence="1" type="ORF">LCGC14_2793700</name>
</gene>
<comment type="caution">
    <text evidence="1">The sequence shown here is derived from an EMBL/GenBank/DDBJ whole genome shotgun (WGS) entry which is preliminary data.</text>
</comment>
<sequence length="134" mass="16079">VWVHRYGFRVSDIDAGEVGWKTPNMLTFRVWRKGLWRRPLSPAQYDVRLPENPWALRYRIPRVQGFLWRAEWFKRVMARVDDYVREWAVDNMAPLPLLKVAARWPSSGHVVLKLIHPFRGVTGPRQFMTHYKHE</sequence>
<name>A0A0F8YPS5_9ZZZZ</name>
<accession>A0A0F8YPS5</accession>
<organism evidence="1">
    <name type="scientific">marine sediment metagenome</name>
    <dbReference type="NCBI Taxonomy" id="412755"/>
    <lineage>
        <taxon>unclassified sequences</taxon>
        <taxon>metagenomes</taxon>
        <taxon>ecological metagenomes</taxon>
    </lineage>
</organism>
<dbReference type="AlphaFoldDB" id="A0A0F8YPS5"/>
<dbReference type="EMBL" id="LAZR01052236">
    <property type="protein sequence ID" value="KKK83408.1"/>
    <property type="molecule type" value="Genomic_DNA"/>
</dbReference>
<protein>
    <submittedName>
        <fullName evidence="1">Uncharacterized protein</fullName>
    </submittedName>
</protein>